<reference evidence="2" key="2">
    <citation type="submission" date="2016-02" db="EMBL/GenBank/DDBJ databases">
        <title>Genome sequencing of Aspergillus luchuensis NBRC 4314.</title>
        <authorList>
            <person name="Yamada O."/>
        </authorList>
    </citation>
    <scope>NUCLEOTIDE SEQUENCE [LARGE SCALE GENOMIC DNA]</scope>
    <source>
        <strain evidence="2">RIB 2604</strain>
    </source>
</reference>
<accession>A0A146FG49</accession>
<comment type="caution">
    <text evidence="1">The sequence shown here is derived from an EMBL/GenBank/DDBJ whole genome shotgun (WGS) entry which is preliminary data.</text>
</comment>
<evidence type="ECO:0000313" key="2">
    <source>
        <dbReference type="Proteomes" id="UP000075230"/>
    </source>
</evidence>
<name>A0A146FG49_ASPKA</name>
<sequence length="77" mass="8646">MSESVISLARCRTLEPTFWELPLVVTISAQDIGRDFSRNDINNADTERLEFRAQGIAIMMKRCLAGIIAGWVGFKSQ</sequence>
<dbReference type="AlphaFoldDB" id="A0A146FG49"/>
<gene>
    <name evidence="1" type="ORF">RIB2604_01803720</name>
</gene>
<proteinExistence type="predicted"/>
<organism evidence="1 2">
    <name type="scientific">Aspergillus kawachii</name>
    <name type="common">White koji mold</name>
    <name type="synonym">Aspergillus awamori var. kawachi</name>
    <dbReference type="NCBI Taxonomy" id="1069201"/>
    <lineage>
        <taxon>Eukaryota</taxon>
        <taxon>Fungi</taxon>
        <taxon>Dikarya</taxon>
        <taxon>Ascomycota</taxon>
        <taxon>Pezizomycotina</taxon>
        <taxon>Eurotiomycetes</taxon>
        <taxon>Eurotiomycetidae</taxon>
        <taxon>Eurotiales</taxon>
        <taxon>Aspergillaceae</taxon>
        <taxon>Aspergillus</taxon>
        <taxon>Aspergillus subgen. Circumdati</taxon>
    </lineage>
</organism>
<reference evidence="1 2" key="1">
    <citation type="journal article" date="2016" name="DNA Res.">
        <title>Genome sequence of Aspergillus luchuensis NBRC 4314.</title>
        <authorList>
            <person name="Yamada O."/>
            <person name="Machida M."/>
            <person name="Hosoyama A."/>
            <person name="Goto M."/>
            <person name="Takahashi T."/>
            <person name="Futagami T."/>
            <person name="Yamagata Y."/>
            <person name="Takeuchi M."/>
            <person name="Kobayashi T."/>
            <person name="Koike H."/>
            <person name="Abe K."/>
            <person name="Asai K."/>
            <person name="Arita M."/>
            <person name="Fujita N."/>
            <person name="Fukuda K."/>
            <person name="Higa K."/>
            <person name="Horikawa H."/>
            <person name="Ishikawa T."/>
            <person name="Jinno K."/>
            <person name="Kato Y."/>
            <person name="Kirimura K."/>
            <person name="Mizutani O."/>
            <person name="Nakasone K."/>
            <person name="Sano M."/>
            <person name="Shiraishi Y."/>
            <person name="Tsukahara M."/>
            <person name="Gomi K."/>
        </authorList>
    </citation>
    <scope>NUCLEOTIDE SEQUENCE [LARGE SCALE GENOMIC DNA]</scope>
    <source>
        <strain evidence="1 2">RIB 2604</strain>
    </source>
</reference>
<protein>
    <submittedName>
        <fullName evidence="1">Thioesterase domain protein</fullName>
    </submittedName>
</protein>
<dbReference type="Proteomes" id="UP000075230">
    <property type="component" value="Unassembled WGS sequence"/>
</dbReference>
<dbReference type="EMBL" id="BCWF01000018">
    <property type="protein sequence ID" value="GAT24542.1"/>
    <property type="molecule type" value="Genomic_DNA"/>
</dbReference>
<evidence type="ECO:0000313" key="1">
    <source>
        <dbReference type="EMBL" id="GAT24542.1"/>
    </source>
</evidence>